<dbReference type="Gene3D" id="3.40.50.10900">
    <property type="entry name" value="PAC-like subunit"/>
    <property type="match status" value="1"/>
</dbReference>
<dbReference type="PIRSF" id="PIRSF028754">
    <property type="entry name" value="UCP028754"/>
    <property type="match status" value="1"/>
</dbReference>
<dbReference type="InterPro" id="IPR038389">
    <property type="entry name" value="PSMG2_sf"/>
</dbReference>
<dbReference type="SUPFAM" id="SSF159659">
    <property type="entry name" value="Cgl1923-like"/>
    <property type="match status" value="1"/>
</dbReference>
<organism evidence="1 2">
    <name type="scientific">Nostocoides veronense</name>
    <dbReference type="NCBI Taxonomy" id="330836"/>
    <lineage>
        <taxon>Bacteria</taxon>
        <taxon>Bacillati</taxon>
        <taxon>Actinomycetota</taxon>
        <taxon>Actinomycetes</taxon>
        <taxon>Micrococcales</taxon>
        <taxon>Intrasporangiaceae</taxon>
        <taxon>Nostocoides</taxon>
    </lineage>
</organism>
<protein>
    <submittedName>
        <fullName evidence="1">PAC2 family protein</fullName>
    </submittedName>
</protein>
<proteinExistence type="predicted"/>
<dbReference type="Proteomes" id="UP001499938">
    <property type="component" value="Unassembled WGS sequence"/>
</dbReference>
<dbReference type="EMBL" id="BAAAPO010000010">
    <property type="protein sequence ID" value="GAA1783708.1"/>
    <property type="molecule type" value="Genomic_DNA"/>
</dbReference>
<evidence type="ECO:0000313" key="1">
    <source>
        <dbReference type="EMBL" id="GAA1783708.1"/>
    </source>
</evidence>
<sequence length="306" mass="32907">MQDPTQLFSFEPGVDPGALPPGVLIVGLGGFIDAGNVQSLLVRHLLEASTAQVVASFDLDQLLDLRGRRPLMIFEKTKYIGYDDPALLLHQLKDRDGTTYYLLAGPEPDYQWERMIEAIRVILAHLRNPLVVTAHGIPMAVPHTRPVGLTAHATDESLIGERNPIFGQVTIPSSLAALLELRLGETGDSALGFAVHVPHYLAQADFHDGALTALNAIVDATGLNLPNDALVQAAAEGRAQIEAEIAQNPEIAAAVEGLERQYDNFLEASEKPNLLTPQANPIPSADELAADVEQFLRSVSDEPDAG</sequence>
<dbReference type="Gene3D" id="1.10.287.100">
    <property type="match status" value="1"/>
</dbReference>
<dbReference type="InterPro" id="IPR008492">
    <property type="entry name" value="Rv2714-like"/>
</dbReference>
<evidence type="ECO:0000313" key="2">
    <source>
        <dbReference type="Proteomes" id="UP001499938"/>
    </source>
</evidence>
<dbReference type="InterPro" id="IPR019151">
    <property type="entry name" value="Proteasome_assmbl_chaperone_2"/>
</dbReference>
<comment type="caution">
    <text evidence="1">The sequence shown here is derived from an EMBL/GenBank/DDBJ whole genome shotgun (WGS) entry which is preliminary data.</text>
</comment>
<gene>
    <name evidence="1" type="ORF">GCM10009811_06320</name>
</gene>
<name>A0ABN2LE89_9MICO</name>
<accession>A0ABN2LE89</accession>
<reference evidence="1 2" key="1">
    <citation type="journal article" date="2019" name="Int. J. Syst. Evol. Microbiol.">
        <title>The Global Catalogue of Microorganisms (GCM) 10K type strain sequencing project: providing services to taxonomists for standard genome sequencing and annotation.</title>
        <authorList>
            <consortium name="The Broad Institute Genomics Platform"/>
            <consortium name="The Broad Institute Genome Sequencing Center for Infectious Disease"/>
            <person name="Wu L."/>
            <person name="Ma J."/>
        </authorList>
    </citation>
    <scope>NUCLEOTIDE SEQUENCE [LARGE SCALE GENOMIC DNA]</scope>
    <source>
        <strain evidence="1 2">JCM 15592</strain>
    </source>
</reference>
<keyword evidence="2" id="KW-1185">Reference proteome</keyword>
<dbReference type="Pfam" id="PF09754">
    <property type="entry name" value="PAC2"/>
    <property type="match status" value="1"/>
</dbReference>